<dbReference type="GO" id="GO:0003677">
    <property type="term" value="F:DNA binding"/>
    <property type="evidence" value="ECO:0007669"/>
    <property type="project" value="UniProtKB-KW"/>
</dbReference>
<dbReference type="InterPro" id="IPR011711">
    <property type="entry name" value="GntR_C"/>
</dbReference>
<dbReference type="Gene3D" id="1.10.10.10">
    <property type="entry name" value="Winged helix-like DNA-binding domain superfamily/Winged helix DNA-binding domain"/>
    <property type="match status" value="1"/>
</dbReference>
<reference evidence="5 6" key="1">
    <citation type="submission" date="2020-07" db="EMBL/GenBank/DDBJ databases">
        <title>Sequencing the genomes of 1000 actinobacteria strains.</title>
        <authorList>
            <person name="Klenk H.-P."/>
        </authorList>
    </citation>
    <scope>NUCLEOTIDE SEQUENCE [LARGE SCALE GENOMIC DNA]</scope>
    <source>
        <strain evidence="5 6">DSM 15165</strain>
    </source>
</reference>
<gene>
    <name evidence="5" type="ORF">HNR13_003906</name>
</gene>
<keyword evidence="3" id="KW-0804">Transcription</keyword>
<dbReference type="InterPro" id="IPR008920">
    <property type="entry name" value="TF_FadR/GntR_C"/>
</dbReference>
<dbReference type="PROSITE" id="PS50949">
    <property type="entry name" value="HTH_GNTR"/>
    <property type="match status" value="1"/>
</dbReference>
<evidence type="ECO:0000313" key="5">
    <source>
        <dbReference type="EMBL" id="NYJ25619.1"/>
    </source>
</evidence>
<evidence type="ECO:0000256" key="2">
    <source>
        <dbReference type="ARBA" id="ARBA00023125"/>
    </source>
</evidence>
<evidence type="ECO:0000259" key="4">
    <source>
        <dbReference type="PROSITE" id="PS50949"/>
    </source>
</evidence>
<feature type="domain" description="HTH gntR-type" evidence="4">
    <location>
        <begin position="10"/>
        <end position="77"/>
    </location>
</feature>
<dbReference type="InterPro" id="IPR036390">
    <property type="entry name" value="WH_DNA-bd_sf"/>
</dbReference>
<dbReference type="InterPro" id="IPR036388">
    <property type="entry name" value="WH-like_DNA-bd_sf"/>
</dbReference>
<protein>
    <submittedName>
        <fullName evidence="5">DNA-binding GntR family transcriptional regulator</fullName>
    </submittedName>
</protein>
<dbReference type="AlphaFoldDB" id="A0A853CZL1"/>
<name>A0A853CZL1_9MICO</name>
<proteinExistence type="predicted"/>
<evidence type="ECO:0000256" key="3">
    <source>
        <dbReference type="ARBA" id="ARBA00023163"/>
    </source>
</evidence>
<dbReference type="EMBL" id="JACCFL010000001">
    <property type="protein sequence ID" value="NYJ25619.1"/>
    <property type="molecule type" value="Genomic_DNA"/>
</dbReference>
<dbReference type="Pfam" id="PF07729">
    <property type="entry name" value="FCD"/>
    <property type="match status" value="1"/>
</dbReference>
<dbReference type="PANTHER" id="PTHR43537:SF24">
    <property type="entry name" value="GLUCONATE OPERON TRANSCRIPTIONAL REPRESSOR"/>
    <property type="match status" value="1"/>
</dbReference>
<accession>A0A853CZL1</accession>
<keyword evidence="1" id="KW-0805">Transcription regulation</keyword>
<comment type="caution">
    <text evidence="5">The sequence shown here is derived from an EMBL/GenBank/DDBJ whole genome shotgun (WGS) entry which is preliminary data.</text>
</comment>
<sequence length="218" mass="23944">MPTATVEAAPRQRIDVTAALRDAILASEYAPNQRLVAIDLSERYGVSRAAVRAAFLTLESEGLIEQLPNRGARVRAISIDEAIEIVEARIGLEVLVARRAAENLTPSTARELEELRDKIVTSVATGNLIEYSRLHQELDRALRVIGDHQTANELLERLAGQSARHQFRIGFVPDRARVSAVEHAAIIDAVLARDPDAAERATKVHLASVIDVLRRLEA</sequence>
<dbReference type="SMART" id="SM00895">
    <property type="entry name" value="FCD"/>
    <property type="match status" value="1"/>
</dbReference>
<organism evidence="5 6">
    <name type="scientific">Leifsonia shinshuensis</name>
    <dbReference type="NCBI Taxonomy" id="150026"/>
    <lineage>
        <taxon>Bacteria</taxon>
        <taxon>Bacillati</taxon>
        <taxon>Actinomycetota</taxon>
        <taxon>Actinomycetes</taxon>
        <taxon>Micrococcales</taxon>
        <taxon>Microbacteriaceae</taxon>
        <taxon>Leifsonia</taxon>
    </lineage>
</organism>
<dbReference type="RefSeq" id="WP_179608415.1">
    <property type="nucleotide sequence ID" value="NZ_BAABEH010000001.1"/>
</dbReference>
<dbReference type="SUPFAM" id="SSF48008">
    <property type="entry name" value="GntR ligand-binding domain-like"/>
    <property type="match status" value="1"/>
</dbReference>
<evidence type="ECO:0000313" key="6">
    <source>
        <dbReference type="Proteomes" id="UP000578352"/>
    </source>
</evidence>
<evidence type="ECO:0000256" key="1">
    <source>
        <dbReference type="ARBA" id="ARBA00023015"/>
    </source>
</evidence>
<dbReference type="SMART" id="SM00345">
    <property type="entry name" value="HTH_GNTR"/>
    <property type="match status" value="1"/>
</dbReference>
<dbReference type="Proteomes" id="UP000578352">
    <property type="component" value="Unassembled WGS sequence"/>
</dbReference>
<dbReference type="PANTHER" id="PTHR43537">
    <property type="entry name" value="TRANSCRIPTIONAL REGULATOR, GNTR FAMILY"/>
    <property type="match status" value="1"/>
</dbReference>
<dbReference type="InterPro" id="IPR000524">
    <property type="entry name" value="Tscrpt_reg_HTH_GntR"/>
</dbReference>
<dbReference type="GO" id="GO:0003700">
    <property type="term" value="F:DNA-binding transcription factor activity"/>
    <property type="evidence" value="ECO:0007669"/>
    <property type="project" value="InterPro"/>
</dbReference>
<dbReference type="CDD" id="cd07377">
    <property type="entry name" value="WHTH_GntR"/>
    <property type="match status" value="1"/>
</dbReference>
<keyword evidence="2 5" id="KW-0238">DNA-binding</keyword>
<dbReference type="Gene3D" id="1.20.120.530">
    <property type="entry name" value="GntR ligand-binding domain-like"/>
    <property type="match status" value="1"/>
</dbReference>
<dbReference type="Pfam" id="PF00392">
    <property type="entry name" value="GntR"/>
    <property type="match status" value="1"/>
</dbReference>
<dbReference type="SUPFAM" id="SSF46785">
    <property type="entry name" value="Winged helix' DNA-binding domain"/>
    <property type="match status" value="1"/>
</dbReference>